<name>A0ABY3VUA1_9MYCO</name>
<keyword evidence="3" id="KW-1185">Reference proteome</keyword>
<protein>
    <submittedName>
        <fullName evidence="2">Lipoprotein LpqV</fullName>
    </submittedName>
</protein>
<dbReference type="Proteomes" id="UP001055336">
    <property type="component" value="Chromosome"/>
</dbReference>
<gene>
    <name evidence="2" type="ORF">MKK62_05505</name>
</gene>
<reference evidence="2" key="1">
    <citation type="submission" date="2022-08" db="EMBL/GenBank/DDBJ databases">
        <title>Whole genome sequencing of non-tuberculosis mycobacteria type-strains.</title>
        <authorList>
            <person name="Igarashi Y."/>
            <person name="Osugi A."/>
            <person name="Mitarai S."/>
        </authorList>
    </citation>
    <scope>NUCLEOTIDE SEQUENCE</scope>
    <source>
        <strain evidence="2">DSM 45127</strain>
    </source>
</reference>
<organism evidence="2 3">
    <name type="scientific">Mycobacterium paraterrae</name>
    <dbReference type="NCBI Taxonomy" id="577492"/>
    <lineage>
        <taxon>Bacteria</taxon>
        <taxon>Bacillati</taxon>
        <taxon>Actinomycetota</taxon>
        <taxon>Actinomycetes</taxon>
        <taxon>Mycobacteriales</taxon>
        <taxon>Mycobacteriaceae</taxon>
        <taxon>Mycobacterium</taxon>
    </lineage>
</organism>
<sequence>MGCRATTPATRGTIAVLTAAWMISGCSTGGPTPAPGTSAHSTSRPAPANRPGVSSSGVTTRVDAPAQSTEEEYFQACHAAKTWMQDQSGDPATRVERYLGALQVPGFAGPGTWNVEWSRLSAARQAAVIVAARAASSDECG</sequence>
<dbReference type="EMBL" id="CP092488">
    <property type="protein sequence ID" value="UMB70758.1"/>
    <property type="molecule type" value="Genomic_DNA"/>
</dbReference>
<accession>A0ABY3VUA1</accession>
<evidence type="ECO:0000313" key="3">
    <source>
        <dbReference type="Proteomes" id="UP001055336"/>
    </source>
</evidence>
<keyword evidence="2" id="KW-0449">Lipoprotein</keyword>
<evidence type="ECO:0000256" key="1">
    <source>
        <dbReference type="SAM" id="MobiDB-lite"/>
    </source>
</evidence>
<dbReference type="InterPro" id="IPR020377">
    <property type="entry name" value="Uncharacterised_LpqV"/>
</dbReference>
<dbReference type="PROSITE" id="PS51257">
    <property type="entry name" value="PROKAR_LIPOPROTEIN"/>
    <property type="match status" value="1"/>
</dbReference>
<proteinExistence type="predicted"/>
<evidence type="ECO:0000313" key="2">
    <source>
        <dbReference type="EMBL" id="UMB70758.1"/>
    </source>
</evidence>
<dbReference type="RefSeq" id="WP_240262518.1">
    <property type="nucleotide sequence ID" value="NZ_CP092488.2"/>
</dbReference>
<dbReference type="Pfam" id="PF17301">
    <property type="entry name" value="LpqV"/>
    <property type="match status" value="1"/>
</dbReference>
<feature type="region of interest" description="Disordered" evidence="1">
    <location>
        <begin position="31"/>
        <end position="70"/>
    </location>
</feature>